<evidence type="ECO:0000256" key="5">
    <source>
        <dbReference type="ARBA" id="ARBA00022794"/>
    </source>
</evidence>
<dbReference type="GO" id="GO:0060271">
    <property type="term" value="P:cilium assembly"/>
    <property type="evidence" value="ECO:0007669"/>
    <property type="project" value="TreeGrafter"/>
</dbReference>
<evidence type="ECO:0000256" key="3">
    <source>
        <dbReference type="ARBA" id="ARBA00022448"/>
    </source>
</evidence>
<evidence type="ECO:0000256" key="1">
    <source>
        <dbReference type="ARBA" id="ARBA00004120"/>
    </source>
</evidence>
<keyword evidence="6" id="KW-0653">Protein transport</keyword>
<evidence type="ECO:0000256" key="9">
    <source>
        <dbReference type="ARBA" id="ARBA00023273"/>
    </source>
</evidence>
<keyword evidence="9" id="KW-0966">Cell projection</keyword>
<evidence type="ECO:0000313" key="12">
    <source>
        <dbReference type="EMBL" id="CAB3987970.1"/>
    </source>
</evidence>
<dbReference type="GO" id="GO:0015031">
    <property type="term" value="P:protein transport"/>
    <property type="evidence" value="ECO:0007669"/>
    <property type="project" value="UniProtKB-KW"/>
</dbReference>
<comment type="subcellular location">
    <subcellularLocation>
        <location evidence="1">Cytoplasm</location>
        <location evidence="1">Cytoskeleton</location>
        <location evidence="1">Cilium basal body</location>
    </subcellularLocation>
    <subcellularLocation>
        <location evidence="2">Cytoplasm</location>
        <location evidence="2">Cytoskeleton</location>
        <location evidence="2">Microtubule organizing center</location>
        <location evidence="2">Centrosome</location>
    </subcellularLocation>
</comment>
<evidence type="ECO:0000256" key="6">
    <source>
        <dbReference type="ARBA" id="ARBA00022927"/>
    </source>
</evidence>
<comment type="similarity">
    <text evidence="10">Belongs to the CEP41 family.</text>
</comment>
<accession>A0A7D9DKT0</accession>
<reference evidence="12" key="1">
    <citation type="submission" date="2020-04" db="EMBL/GenBank/DDBJ databases">
        <authorList>
            <person name="Alioto T."/>
            <person name="Alioto T."/>
            <person name="Gomez Garrido J."/>
        </authorList>
    </citation>
    <scope>NUCLEOTIDE SEQUENCE</scope>
    <source>
        <strain evidence="12">A484AB</strain>
    </source>
</reference>
<keyword evidence="7" id="KW-0969">Cilium</keyword>
<dbReference type="PROSITE" id="PS50206">
    <property type="entry name" value="RHODANESE_3"/>
    <property type="match status" value="1"/>
</dbReference>
<evidence type="ECO:0000313" key="13">
    <source>
        <dbReference type="Proteomes" id="UP001152795"/>
    </source>
</evidence>
<dbReference type="EMBL" id="CACRXK020001259">
    <property type="protein sequence ID" value="CAB3987970.1"/>
    <property type="molecule type" value="Genomic_DNA"/>
</dbReference>
<name>A0A7D9DKT0_PARCT</name>
<evidence type="ECO:0000256" key="2">
    <source>
        <dbReference type="ARBA" id="ARBA00004300"/>
    </source>
</evidence>
<dbReference type="SMART" id="SM00450">
    <property type="entry name" value="RHOD"/>
    <property type="match status" value="1"/>
</dbReference>
<keyword evidence="13" id="KW-1185">Reference proteome</keyword>
<keyword evidence="8" id="KW-0206">Cytoskeleton</keyword>
<sequence>MSTARRAPKKKDDIFSKKVPENPKYKHIKHTVDTGSSITKHMEKWEEIKKNYKYRKDEIFKRMKVNTFAQLVLQVADVIYLESERDDLSTAGASMSNHGDDTPASEERGIATANENVPPLNLPPDETARQKTSATVGTDTARSTLHDLIRGVGEFDLKAQDEQHENDLDQLSARSTQSTVITPDVQSLPYLLLDIRLPDEFKQCHIIGAINYEKAYLSRTVNWCTEELSSFKNQQGKIIICYDEDERYAPAVATTLVQRGFDNIFMLSGGMKVLNKRFPEGFMSGTLPQSCMPSPPPTRRATKKVRTTFLTSDGNHWEFYSRRHLQIIQECLNEELLKQENSSRMSSRVSSRSSAASSSSRLSTSSTTSSNRPWK</sequence>
<dbReference type="Proteomes" id="UP001152795">
    <property type="component" value="Unassembled WGS sequence"/>
</dbReference>
<protein>
    <submittedName>
        <fullName evidence="12">Centrosomal of 41 kDa</fullName>
    </submittedName>
</protein>
<evidence type="ECO:0000256" key="4">
    <source>
        <dbReference type="ARBA" id="ARBA00022490"/>
    </source>
</evidence>
<dbReference type="SUPFAM" id="SSF52821">
    <property type="entry name" value="Rhodanese/Cell cycle control phosphatase"/>
    <property type="match status" value="1"/>
</dbReference>
<evidence type="ECO:0000256" key="10">
    <source>
        <dbReference type="ARBA" id="ARBA00038465"/>
    </source>
</evidence>
<keyword evidence="4" id="KW-0963">Cytoplasm</keyword>
<feature type="compositionally biased region" description="Basic and acidic residues" evidence="11">
    <location>
        <begin position="10"/>
        <end position="20"/>
    </location>
</feature>
<evidence type="ECO:0000256" key="8">
    <source>
        <dbReference type="ARBA" id="ARBA00023212"/>
    </source>
</evidence>
<dbReference type="InterPro" id="IPR051889">
    <property type="entry name" value="CEP41"/>
</dbReference>
<proteinExistence type="inferred from homology"/>
<keyword evidence="5" id="KW-0970">Cilium biogenesis/degradation</keyword>
<feature type="region of interest" description="Disordered" evidence="11">
    <location>
        <begin position="1"/>
        <end position="20"/>
    </location>
</feature>
<gene>
    <name evidence="12" type="ORF">PACLA_8A070073</name>
</gene>
<dbReference type="PANTHER" id="PTHR44390:SF1">
    <property type="entry name" value="CENTROSOMAL PROTEIN OF 41 KDA"/>
    <property type="match status" value="1"/>
</dbReference>
<feature type="region of interest" description="Disordered" evidence="11">
    <location>
        <begin position="114"/>
        <end position="137"/>
    </location>
</feature>
<dbReference type="AlphaFoldDB" id="A0A7D9DKT0"/>
<keyword evidence="3" id="KW-0813">Transport</keyword>
<dbReference type="PANTHER" id="PTHR44390">
    <property type="entry name" value="CENTROSOMAL PROTEIN OF 41 KDA"/>
    <property type="match status" value="1"/>
</dbReference>
<evidence type="ECO:0000256" key="7">
    <source>
        <dbReference type="ARBA" id="ARBA00023069"/>
    </source>
</evidence>
<evidence type="ECO:0000256" key="11">
    <source>
        <dbReference type="SAM" id="MobiDB-lite"/>
    </source>
</evidence>
<organism evidence="12 13">
    <name type="scientific">Paramuricea clavata</name>
    <name type="common">Red gorgonian</name>
    <name type="synonym">Violescent sea-whip</name>
    <dbReference type="NCBI Taxonomy" id="317549"/>
    <lineage>
        <taxon>Eukaryota</taxon>
        <taxon>Metazoa</taxon>
        <taxon>Cnidaria</taxon>
        <taxon>Anthozoa</taxon>
        <taxon>Octocorallia</taxon>
        <taxon>Malacalcyonacea</taxon>
        <taxon>Plexauridae</taxon>
        <taxon>Paramuricea</taxon>
    </lineage>
</organism>
<dbReference type="GO" id="GO:0005813">
    <property type="term" value="C:centrosome"/>
    <property type="evidence" value="ECO:0007669"/>
    <property type="project" value="UniProtKB-SubCell"/>
</dbReference>
<dbReference type="GO" id="GO:0036064">
    <property type="term" value="C:ciliary basal body"/>
    <property type="evidence" value="ECO:0007669"/>
    <property type="project" value="TreeGrafter"/>
</dbReference>
<dbReference type="Gene3D" id="3.40.250.10">
    <property type="entry name" value="Rhodanese-like domain"/>
    <property type="match status" value="1"/>
</dbReference>
<feature type="compositionally biased region" description="Low complexity" evidence="11">
    <location>
        <begin position="342"/>
        <end position="375"/>
    </location>
</feature>
<dbReference type="CDD" id="cd00158">
    <property type="entry name" value="RHOD"/>
    <property type="match status" value="1"/>
</dbReference>
<comment type="caution">
    <text evidence="12">The sequence shown here is derived from an EMBL/GenBank/DDBJ whole genome shotgun (WGS) entry which is preliminary data.</text>
</comment>
<dbReference type="InterPro" id="IPR001763">
    <property type="entry name" value="Rhodanese-like_dom"/>
</dbReference>
<dbReference type="OrthoDB" id="70250at2759"/>
<dbReference type="InterPro" id="IPR036873">
    <property type="entry name" value="Rhodanese-like_dom_sf"/>
</dbReference>
<dbReference type="Pfam" id="PF00581">
    <property type="entry name" value="Rhodanese"/>
    <property type="match status" value="1"/>
</dbReference>
<feature type="region of interest" description="Disordered" evidence="11">
    <location>
        <begin position="339"/>
        <end position="375"/>
    </location>
</feature>